<evidence type="ECO:0000313" key="2">
    <source>
        <dbReference type="EMBL" id="KAG9185321.1"/>
    </source>
</evidence>
<sequence>MAKTTRSPFLDILPPELRLHIYTHLLVTPSSIKGPVARQDTKYDLHTAILRINKQIHHEARSVFFGKNTFYITSIPPTPSNSNSSQDFVEEMEEEEEEEEGSGAFEPPLQLTDLPLVRHLEVDLLYYPNTMTTTRDSCDGVWKPVSIGAGRYTTSLSYLLSTVLPSLLSLTLCADTRRYIDNSISQDPHRISTKSETDLERLQVQKLLTGFYMAESNSHFKKALKDLLVRNVGLHFDFPESYFDFVVERERLCGQSLVELAGQVLAARSEIRFKAAMQEAGVGNEVAKEGTVNLIPFPC</sequence>
<name>A0AAD4I6G0_9PLEO</name>
<feature type="compositionally biased region" description="Low complexity" evidence="1">
    <location>
        <begin position="76"/>
        <end position="85"/>
    </location>
</feature>
<protein>
    <submittedName>
        <fullName evidence="2">Uncharacterized protein</fullName>
    </submittedName>
</protein>
<proteinExistence type="predicted"/>
<evidence type="ECO:0000256" key="1">
    <source>
        <dbReference type="SAM" id="MobiDB-lite"/>
    </source>
</evidence>
<dbReference type="AlphaFoldDB" id="A0AAD4I6G0"/>
<dbReference type="PANTHER" id="PTHR42085">
    <property type="entry name" value="F-BOX DOMAIN-CONTAINING PROTEIN"/>
    <property type="match status" value="1"/>
</dbReference>
<comment type="caution">
    <text evidence="2">The sequence shown here is derived from an EMBL/GenBank/DDBJ whole genome shotgun (WGS) entry which is preliminary data.</text>
</comment>
<dbReference type="PANTHER" id="PTHR42085:SF1">
    <property type="entry name" value="F-BOX DOMAIN-CONTAINING PROTEIN"/>
    <property type="match status" value="1"/>
</dbReference>
<dbReference type="EMBL" id="JAANER010000011">
    <property type="protein sequence ID" value="KAG9185321.1"/>
    <property type="molecule type" value="Genomic_DNA"/>
</dbReference>
<reference evidence="2" key="1">
    <citation type="submission" date="2021-07" db="EMBL/GenBank/DDBJ databases">
        <title>Genome Resource of American Ginseng Black Spot Pathogen Alternaria panax.</title>
        <authorList>
            <person name="Qiu C."/>
            <person name="Wang W."/>
            <person name="Liu Z."/>
        </authorList>
    </citation>
    <scope>NUCLEOTIDE SEQUENCE</scope>
    <source>
        <strain evidence="2">BNCC115425</strain>
    </source>
</reference>
<accession>A0AAD4I6G0</accession>
<dbReference type="InterPro" id="IPR038883">
    <property type="entry name" value="AN11006-like"/>
</dbReference>
<dbReference type="Proteomes" id="UP001199106">
    <property type="component" value="Unassembled WGS sequence"/>
</dbReference>
<keyword evidence="3" id="KW-1185">Reference proteome</keyword>
<organism evidence="2 3">
    <name type="scientific">Alternaria panax</name>
    <dbReference type="NCBI Taxonomy" id="48097"/>
    <lineage>
        <taxon>Eukaryota</taxon>
        <taxon>Fungi</taxon>
        <taxon>Dikarya</taxon>
        <taxon>Ascomycota</taxon>
        <taxon>Pezizomycotina</taxon>
        <taxon>Dothideomycetes</taxon>
        <taxon>Pleosporomycetidae</taxon>
        <taxon>Pleosporales</taxon>
        <taxon>Pleosporineae</taxon>
        <taxon>Pleosporaceae</taxon>
        <taxon>Alternaria</taxon>
        <taxon>Alternaria sect. Panax</taxon>
    </lineage>
</organism>
<feature type="compositionally biased region" description="Acidic residues" evidence="1">
    <location>
        <begin position="88"/>
        <end position="101"/>
    </location>
</feature>
<gene>
    <name evidence="2" type="ORF">G6011_07865</name>
</gene>
<evidence type="ECO:0000313" key="3">
    <source>
        <dbReference type="Proteomes" id="UP001199106"/>
    </source>
</evidence>
<feature type="region of interest" description="Disordered" evidence="1">
    <location>
        <begin position="76"/>
        <end position="108"/>
    </location>
</feature>